<dbReference type="EC" id="2.7.13.3" evidence="2"/>
<dbReference type="Gene3D" id="3.30.565.10">
    <property type="entry name" value="Histidine kinase-like ATPase, C-terminal domain"/>
    <property type="match status" value="1"/>
</dbReference>
<dbReference type="SUPFAM" id="SSF55874">
    <property type="entry name" value="ATPase domain of HSP90 chaperone/DNA topoisomerase II/histidine kinase"/>
    <property type="match status" value="1"/>
</dbReference>
<dbReference type="InterPro" id="IPR036890">
    <property type="entry name" value="HATPase_C_sf"/>
</dbReference>
<evidence type="ECO:0000256" key="1">
    <source>
        <dbReference type="ARBA" id="ARBA00000085"/>
    </source>
</evidence>
<proteinExistence type="predicted"/>
<dbReference type="InterPro" id="IPR003661">
    <property type="entry name" value="HisK_dim/P_dom"/>
</dbReference>
<dbReference type="SUPFAM" id="SSF53850">
    <property type="entry name" value="Periplasmic binding protein-like II"/>
    <property type="match status" value="1"/>
</dbReference>
<evidence type="ECO:0000259" key="5">
    <source>
        <dbReference type="PROSITE" id="PS50109"/>
    </source>
</evidence>
<dbReference type="Pfam" id="PF00497">
    <property type="entry name" value="SBP_bac_3"/>
    <property type="match status" value="1"/>
</dbReference>
<gene>
    <name evidence="7" type="ORF">DSCA_20710</name>
</gene>
<keyword evidence="4" id="KW-1133">Transmembrane helix</keyword>
<dbReference type="NCBIfam" id="TIGR00229">
    <property type="entry name" value="sensory_box"/>
    <property type="match status" value="1"/>
</dbReference>
<keyword evidence="4" id="KW-0812">Transmembrane</keyword>
<evidence type="ECO:0000256" key="4">
    <source>
        <dbReference type="SAM" id="Phobius"/>
    </source>
</evidence>
<dbReference type="CDD" id="cd00082">
    <property type="entry name" value="HisKA"/>
    <property type="match status" value="1"/>
</dbReference>
<dbReference type="InterPro" id="IPR005467">
    <property type="entry name" value="His_kinase_dom"/>
</dbReference>
<evidence type="ECO:0000313" key="7">
    <source>
        <dbReference type="EMBL" id="BBO68141.1"/>
    </source>
</evidence>
<organism evidence="7 8">
    <name type="scientific">Desulfosarcina alkanivorans</name>
    <dbReference type="NCBI Taxonomy" id="571177"/>
    <lineage>
        <taxon>Bacteria</taxon>
        <taxon>Pseudomonadati</taxon>
        <taxon>Thermodesulfobacteriota</taxon>
        <taxon>Desulfobacteria</taxon>
        <taxon>Desulfobacterales</taxon>
        <taxon>Desulfosarcinaceae</taxon>
        <taxon>Desulfosarcina</taxon>
    </lineage>
</organism>
<dbReference type="PANTHER" id="PTHR43065">
    <property type="entry name" value="SENSOR HISTIDINE KINASE"/>
    <property type="match status" value="1"/>
</dbReference>
<feature type="transmembrane region" description="Helical" evidence="4">
    <location>
        <begin position="258"/>
        <end position="279"/>
    </location>
</feature>
<evidence type="ECO:0000259" key="6">
    <source>
        <dbReference type="PROSITE" id="PS50112"/>
    </source>
</evidence>
<accession>A0A5K7YMP0</accession>
<dbReference type="SMART" id="SM00062">
    <property type="entry name" value="PBPb"/>
    <property type="match status" value="1"/>
</dbReference>
<dbReference type="Gene3D" id="1.10.287.130">
    <property type="match status" value="1"/>
</dbReference>
<comment type="catalytic activity">
    <reaction evidence="1">
        <text>ATP + protein L-histidine = ADP + protein N-phospho-L-histidine.</text>
        <dbReference type="EC" id="2.7.13.3"/>
    </reaction>
</comment>
<dbReference type="RefSeq" id="WP_167527699.1">
    <property type="nucleotide sequence ID" value="NZ_AP021874.1"/>
</dbReference>
<name>A0A5K7YMP0_9BACT</name>
<protein>
    <recommendedName>
        <fullName evidence="2">histidine kinase</fullName>
        <ecNumber evidence="2">2.7.13.3</ecNumber>
    </recommendedName>
</protein>
<sequence length="653" mass="72516">MNSRSTRWLFGLCVLLILSIPAAAIAQKQLRIGVPMGFPPFSYQDEGESEVRGYSVDVLNMLSAALSTEPRYLVGRDADLLRALKDGDLDLVVGIALNETQRQQFSTMEILIYVKRYLFVHHPDDKTSRTALKAIKSVVVRDQPYVASRAGGEKSGFIQARSVKEALMIVNSGQAREFIDYSDQMATYLIGKYGLQNIRQAGVRMGRFPFTMIIAKDNQPLNSGLSKALGEAIKSGQLDQVREKWLGRSYVSYLWQRFAPLVVLVAASVAAVALLLFFWHIALKRTVAQVTGQLSVSEERHRQLIESSPDMVFLINKKGVIRLANQSAVEKLRIPQDQLLASKLQSLVIPKDKEKLSVFLEELFAAQIASLETELTNHSGRRINVEFVAARLRRSSEEERLACCFARDLTKRKLMERELIASERLATIGKIAAGVAHEVNNPIGIILAHAEDLISGELDDAESQESLTAIRRNALRAGNITRALLDQASSDASHRVDLDVAVLLEECLHFLKPRLKKIKVLRDLNAENHWVRGDENQLQQVFINLLLNAVESMSGEGMLRLRVGRDGSGRYHRIGIEDSGKGVPEEHRPHIFEPFFTSGKTQGVGLGLFVAARILKKHDGNVAVEDSDLGGTAMFVDLPVLTERSNGNAPADR</sequence>
<dbReference type="PRINTS" id="PR00344">
    <property type="entry name" value="BCTRLSENSOR"/>
</dbReference>
<dbReference type="SMART" id="SM00388">
    <property type="entry name" value="HisKA"/>
    <property type="match status" value="1"/>
</dbReference>
<dbReference type="PROSITE" id="PS50109">
    <property type="entry name" value="HIS_KIN"/>
    <property type="match status" value="1"/>
</dbReference>
<dbReference type="InterPro" id="IPR000014">
    <property type="entry name" value="PAS"/>
</dbReference>
<keyword evidence="8" id="KW-1185">Reference proteome</keyword>
<dbReference type="KEGG" id="dalk:DSCA_20710"/>
<dbReference type="InterPro" id="IPR013656">
    <property type="entry name" value="PAS_4"/>
</dbReference>
<dbReference type="SUPFAM" id="SSF47384">
    <property type="entry name" value="Homodimeric domain of signal transducing histidine kinase"/>
    <property type="match status" value="1"/>
</dbReference>
<keyword evidence="4" id="KW-0472">Membrane</keyword>
<feature type="domain" description="Histidine kinase" evidence="5">
    <location>
        <begin position="434"/>
        <end position="642"/>
    </location>
</feature>
<dbReference type="Pfam" id="PF08448">
    <property type="entry name" value="PAS_4"/>
    <property type="match status" value="1"/>
</dbReference>
<reference evidence="7 8" key="1">
    <citation type="submission" date="2019-11" db="EMBL/GenBank/DDBJ databases">
        <title>Comparative genomics of hydrocarbon-degrading Desulfosarcina strains.</title>
        <authorList>
            <person name="Watanabe M."/>
            <person name="Kojima H."/>
            <person name="Fukui M."/>
        </authorList>
    </citation>
    <scope>NUCLEOTIDE SEQUENCE [LARGE SCALE GENOMIC DNA]</scope>
    <source>
        <strain evidence="7 8">PL12</strain>
    </source>
</reference>
<dbReference type="Pfam" id="PF02518">
    <property type="entry name" value="HATPase_c"/>
    <property type="match status" value="1"/>
</dbReference>
<dbReference type="Pfam" id="PF00512">
    <property type="entry name" value="HisKA"/>
    <property type="match status" value="1"/>
</dbReference>
<dbReference type="InterPro" id="IPR035965">
    <property type="entry name" value="PAS-like_dom_sf"/>
</dbReference>
<dbReference type="InterPro" id="IPR003594">
    <property type="entry name" value="HATPase_dom"/>
</dbReference>
<dbReference type="Gene3D" id="3.30.450.20">
    <property type="entry name" value="PAS domain"/>
    <property type="match status" value="1"/>
</dbReference>
<evidence type="ECO:0000256" key="2">
    <source>
        <dbReference type="ARBA" id="ARBA00012438"/>
    </source>
</evidence>
<dbReference type="SMART" id="SM00387">
    <property type="entry name" value="HATPase_c"/>
    <property type="match status" value="1"/>
</dbReference>
<dbReference type="InterPro" id="IPR036097">
    <property type="entry name" value="HisK_dim/P_sf"/>
</dbReference>
<evidence type="ECO:0000256" key="3">
    <source>
        <dbReference type="ARBA" id="ARBA00022553"/>
    </source>
</evidence>
<dbReference type="InterPro" id="IPR001638">
    <property type="entry name" value="Solute-binding_3/MltF_N"/>
</dbReference>
<keyword evidence="3" id="KW-0597">Phosphoprotein</keyword>
<dbReference type="SMART" id="SM00091">
    <property type="entry name" value="PAS"/>
    <property type="match status" value="1"/>
</dbReference>
<dbReference type="EMBL" id="AP021874">
    <property type="protein sequence ID" value="BBO68141.1"/>
    <property type="molecule type" value="Genomic_DNA"/>
</dbReference>
<dbReference type="Proteomes" id="UP000427906">
    <property type="component" value="Chromosome"/>
</dbReference>
<feature type="domain" description="PAS" evidence="6">
    <location>
        <begin position="297"/>
        <end position="367"/>
    </location>
</feature>
<evidence type="ECO:0000313" key="8">
    <source>
        <dbReference type="Proteomes" id="UP000427906"/>
    </source>
</evidence>
<dbReference type="Gene3D" id="3.40.190.10">
    <property type="entry name" value="Periplasmic binding protein-like II"/>
    <property type="match status" value="2"/>
</dbReference>
<dbReference type="AlphaFoldDB" id="A0A5K7YMP0"/>
<dbReference type="PROSITE" id="PS50112">
    <property type="entry name" value="PAS"/>
    <property type="match status" value="1"/>
</dbReference>
<dbReference type="SUPFAM" id="SSF55785">
    <property type="entry name" value="PYP-like sensor domain (PAS domain)"/>
    <property type="match status" value="1"/>
</dbReference>
<dbReference type="GO" id="GO:0000155">
    <property type="term" value="F:phosphorelay sensor kinase activity"/>
    <property type="evidence" value="ECO:0007669"/>
    <property type="project" value="InterPro"/>
</dbReference>
<dbReference type="InterPro" id="IPR004358">
    <property type="entry name" value="Sig_transdc_His_kin-like_C"/>
</dbReference>